<sequence>MFSDDGTRNKIVYTNELSHEWQRRTTLRDLHQGLLLADAYLDADHLLITAARFHGFEAQVACPVCKQDALRYVRWVYGDNLGRRSGTARDEAEIARLVEEVGPITVHLVEVCESCKWNFLLKEVTAQLPR</sequence>
<dbReference type="EMBL" id="CP012342">
    <property type="protein sequence ID" value="AKV59473.1"/>
    <property type="molecule type" value="Genomic_DNA"/>
</dbReference>
<evidence type="ECO:0000313" key="2">
    <source>
        <dbReference type="Proteomes" id="UP000060016"/>
    </source>
</evidence>
<evidence type="ECO:0000313" key="1">
    <source>
        <dbReference type="EMBL" id="AKV59473.1"/>
    </source>
</evidence>
<dbReference type="Pfam" id="PF17249">
    <property type="entry name" value="DUF5318"/>
    <property type="match status" value="1"/>
</dbReference>
<dbReference type="KEGG" id="crie:AK829_10420"/>
<dbReference type="STRING" id="156976.AK829_10420"/>
<gene>
    <name evidence="1" type="ORF">AK829_10420</name>
</gene>
<protein>
    <recommendedName>
        <fullName evidence="3">DUF5318 domain-containing protein</fullName>
    </recommendedName>
</protein>
<dbReference type="Proteomes" id="UP000060016">
    <property type="component" value="Chromosome"/>
</dbReference>
<dbReference type="PATRIC" id="fig|156976.3.peg.2100"/>
<evidence type="ECO:0008006" key="3">
    <source>
        <dbReference type="Google" id="ProtNLM"/>
    </source>
</evidence>
<dbReference type="RefSeq" id="WP_052205764.1">
    <property type="nucleotide sequence ID" value="NZ_CP012342.1"/>
</dbReference>
<dbReference type="AlphaFoldDB" id="A0A0K1RDK1"/>
<keyword evidence="2" id="KW-1185">Reference proteome</keyword>
<organism evidence="1 2">
    <name type="scientific">Corynebacterium riegelii</name>
    <dbReference type="NCBI Taxonomy" id="156976"/>
    <lineage>
        <taxon>Bacteria</taxon>
        <taxon>Bacillati</taxon>
        <taxon>Actinomycetota</taxon>
        <taxon>Actinomycetes</taxon>
        <taxon>Mycobacteriales</taxon>
        <taxon>Corynebacteriaceae</taxon>
        <taxon>Corynebacterium</taxon>
    </lineage>
</organism>
<name>A0A0K1RDK1_9CORY</name>
<reference evidence="1 2" key="1">
    <citation type="submission" date="2015-08" db="EMBL/GenBank/DDBJ databases">
        <authorList>
            <person name="Babu N.S."/>
            <person name="Beckwith C.J."/>
            <person name="Beseler K.G."/>
            <person name="Brison A."/>
            <person name="Carone J.V."/>
            <person name="Caskin T.P."/>
            <person name="Diamond M."/>
            <person name="Durham M.E."/>
            <person name="Foxe J.M."/>
            <person name="Go M."/>
            <person name="Henderson B.A."/>
            <person name="Jones I.B."/>
            <person name="McGettigan J.A."/>
            <person name="Micheletti S.J."/>
            <person name="Nasrallah M.E."/>
            <person name="Ortiz D."/>
            <person name="Piller C.R."/>
            <person name="Privatt S.R."/>
            <person name="Schneider S.L."/>
            <person name="Sharp S."/>
            <person name="Smith T.C."/>
            <person name="Stanton J.D."/>
            <person name="Ullery H.E."/>
            <person name="Wilson R.J."/>
            <person name="Serrano M.G."/>
            <person name="Buck G."/>
            <person name="Lee V."/>
            <person name="Wang Y."/>
            <person name="Carvalho R."/>
            <person name="Voegtly L."/>
            <person name="Shi R."/>
            <person name="Duckworth R."/>
            <person name="Johnson A."/>
            <person name="Loviza R."/>
            <person name="Walstead R."/>
            <person name="Shah Z."/>
            <person name="Kiflezghi M."/>
            <person name="Wade K."/>
            <person name="Ball S.L."/>
            <person name="Bradley K.W."/>
            <person name="Asai D.J."/>
            <person name="Bowman C.A."/>
            <person name="Russell D.A."/>
            <person name="Pope W.H."/>
            <person name="Jacobs-Sera D."/>
            <person name="Hendrix R.W."/>
            <person name="Hatfull G.F."/>
        </authorList>
    </citation>
    <scope>NUCLEOTIDE SEQUENCE [LARGE SCALE GENOMIC DNA]</scope>
    <source>
        <strain evidence="1 2">PUDD_83A45</strain>
    </source>
</reference>
<proteinExistence type="predicted"/>
<dbReference type="InterPro" id="IPR035169">
    <property type="entry name" value="DUF5318"/>
</dbReference>
<accession>A0A0K1RDK1</accession>